<keyword evidence="1" id="KW-0472">Membrane</keyword>
<comment type="caution">
    <text evidence="2">The sequence shown here is derived from an EMBL/GenBank/DDBJ whole genome shotgun (WGS) entry which is preliminary data.</text>
</comment>
<sequence>MYDVFIITMRYHPMTTTTPLRPQADAIPLKGEESALLQPERPDGLPRGSRFPAPHVEKIRGARLLAVWAGLAAGAWVVAVGAGYGLYVIVQSVL</sequence>
<gene>
    <name evidence="2" type="ORF">DS837_02990</name>
</gene>
<protein>
    <submittedName>
        <fullName evidence="2">Uncharacterized protein</fullName>
    </submittedName>
</protein>
<dbReference type="AlphaFoldDB" id="A0A6L3B6P3"/>
<evidence type="ECO:0000313" key="2">
    <source>
        <dbReference type="EMBL" id="KAA0688698.1"/>
    </source>
</evidence>
<evidence type="ECO:0000256" key="1">
    <source>
        <dbReference type="SAM" id="Phobius"/>
    </source>
</evidence>
<proteinExistence type="predicted"/>
<name>A0A6L3B6P3_AZOBR</name>
<evidence type="ECO:0000313" key="3">
    <source>
        <dbReference type="Proteomes" id="UP000476837"/>
    </source>
</evidence>
<organism evidence="2 3">
    <name type="scientific">Azospirillum brasilense</name>
    <dbReference type="NCBI Taxonomy" id="192"/>
    <lineage>
        <taxon>Bacteria</taxon>
        <taxon>Pseudomonadati</taxon>
        <taxon>Pseudomonadota</taxon>
        <taxon>Alphaproteobacteria</taxon>
        <taxon>Rhodospirillales</taxon>
        <taxon>Azospirillaceae</taxon>
        <taxon>Azospirillum</taxon>
    </lineage>
</organism>
<reference evidence="2 3" key="1">
    <citation type="submission" date="2018-07" db="EMBL/GenBank/DDBJ databases">
        <title>Genome sequence of Roseomonas fauriae ATCC 49958.</title>
        <authorList>
            <person name="Sant'Anna F.H."/>
            <person name="Baldani J.I."/>
            <person name="Zilli J.E."/>
            <person name="Reis V.M."/>
            <person name="Hartmann A."/>
            <person name="Cruz L."/>
            <person name="de Souza E.M."/>
            <person name="de Oliveira Pedrosa F."/>
            <person name="Passaglia L.M.P."/>
        </authorList>
    </citation>
    <scope>NUCLEOTIDE SEQUENCE [LARGE SCALE GENOMIC DNA]</scope>
    <source>
        <strain evidence="2 3">ATCC 49958</strain>
    </source>
</reference>
<accession>A0A6L3B6P3</accession>
<keyword evidence="1" id="KW-1133">Transmembrane helix</keyword>
<dbReference type="Proteomes" id="UP000476837">
    <property type="component" value="Unassembled WGS sequence"/>
</dbReference>
<keyword evidence="1" id="KW-0812">Transmembrane</keyword>
<dbReference type="EMBL" id="QOKV01000001">
    <property type="protein sequence ID" value="KAA0688698.1"/>
    <property type="molecule type" value="Genomic_DNA"/>
</dbReference>
<feature type="transmembrane region" description="Helical" evidence="1">
    <location>
        <begin position="65"/>
        <end position="90"/>
    </location>
</feature>